<proteinExistence type="predicted"/>
<evidence type="ECO:0000313" key="2">
    <source>
        <dbReference type="EMBL" id="CDS88754.1"/>
    </source>
</evidence>
<dbReference type="EMBL" id="LK932505">
    <property type="protein sequence ID" value="CDS85296.1"/>
    <property type="molecule type" value="Genomic_DNA"/>
</dbReference>
<evidence type="ECO:0000313" key="1">
    <source>
        <dbReference type="EMBL" id="CDS85296.1"/>
    </source>
</evidence>
<organism evidence="2">
    <name type="scientific">Clostridioides difficile</name>
    <name type="common">Peptoclostridium difficile</name>
    <dbReference type="NCBI Taxonomy" id="1496"/>
    <lineage>
        <taxon>Bacteria</taxon>
        <taxon>Bacillati</taxon>
        <taxon>Bacillota</taxon>
        <taxon>Clostridia</taxon>
        <taxon>Peptostreptococcales</taxon>
        <taxon>Peptostreptococcaceae</taxon>
        <taxon>Clostridioides</taxon>
    </lineage>
</organism>
<name>A0A069AHJ1_CLODI</name>
<protein>
    <submittedName>
        <fullName evidence="2">Uncharacterized protein</fullName>
    </submittedName>
</protein>
<dbReference type="AlphaFoldDB" id="A0A069AHJ1"/>
<reference evidence="2" key="1">
    <citation type="submission" date="2014-07" db="EMBL/GenBank/DDBJ databases">
        <authorList>
            <person name="Monot Marc"/>
        </authorList>
    </citation>
    <scope>NUCLEOTIDE SEQUENCE</scope>
    <source>
        <strain evidence="2">7032994</strain>
    </source>
</reference>
<gene>
    <name evidence="1" type="ORF">BN1096_520206</name>
    <name evidence="2" type="ORF">BN1097_680197</name>
</gene>
<accession>A0A069AHJ1</accession>
<dbReference type="EMBL" id="LK932407">
    <property type="protein sequence ID" value="CDS88754.1"/>
    <property type="molecule type" value="Genomic_DNA"/>
</dbReference>
<sequence>MKKEQKKLTEMTTAGG</sequence>